<gene>
    <name evidence="3" type="ORF">SEMRO_4000_G352420.1</name>
</gene>
<keyword evidence="2" id="KW-0472">Membrane</keyword>
<dbReference type="EMBL" id="CAICTM010003998">
    <property type="protein sequence ID" value="CAB9531793.1"/>
    <property type="molecule type" value="Genomic_DNA"/>
</dbReference>
<feature type="region of interest" description="Disordered" evidence="1">
    <location>
        <begin position="272"/>
        <end position="320"/>
    </location>
</feature>
<feature type="compositionally biased region" description="Acidic residues" evidence="1">
    <location>
        <begin position="294"/>
        <end position="304"/>
    </location>
</feature>
<dbReference type="AlphaFoldDB" id="A0A9N8I1N8"/>
<accession>A0A9N8I1N8</accession>
<keyword evidence="4" id="KW-1185">Reference proteome</keyword>
<dbReference type="Proteomes" id="UP001153069">
    <property type="component" value="Unassembled WGS sequence"/>
</dbReference>
<reference evidence="3" key="1">
    <citation type="submission" date="2020-06" db="EMBL/GenBank/DDBJ databases">
        <authorList>
            <consortium name="Plant Systems Biology data submission"/>
        </authorList>
    </citation>
    <scope>NUCLEOTIDE SEQUENCE</scope>
    <source>
        <strain evidence="3">D6</strain>
    </source>
</reference>
<evidence type="ECO:0000256" key="1">
    <source>
        <dbReference type="SAM" id="MobiDB-lite"/>
    </source>
</evidence>
<name>A0A9N8I1N8_9STRA</name>
<evidence type="ECO:0000313" key="4">
    <source>
        <dbReference type="Proteomes" id="UP001153069"/>
    </source>
</evidence>
<evidence type="ECO:0000313" key="3">
    <source>
        <dbReference type="EMBL" id="CAB9531793.1"/>
    </source>
</evidence>
<feature type="transmembrane region" description="Helical" evidence="2">
    <location>
        <begin position="239"/>
        <end position="262"/>
    </location>
</feature>
<evidence type="ECO:0000256" key="2">
    <source>
        <dbReference type="SAM" id="Phobius"/>
    </source>
</evidence>
<keyword evidence="2" id="KW-0812">Transmembrane</keyword>
<organism evidence="3 4">
    <name type="scientific">Seminavis robusta</name>
    <dbReference type="NCBI Taxonomy" id="568900"/>
    <lineage>
        <taxon>Eukaryota</taxon>
        <taxon>Sar</taxon>
        <taxon>Stramenopiles</taxon>
        <taxon>Ochrophyta</taxon>
        <taxon>Bacillariophyta</taxon>
        <taxon>Bacillariophyceae</taxon>
        <taxon>Bacillariophycidae</taxon>
        <taxon>Naviculales</taxon>
        <taxon>Naviculaceae</taxon>
        <taxon>Seminavis</taxon>
    </lineage>
</organism>
<comment type="caution">
    <text evidence="3">The sequence shown here is derived from an EMBL/GenBank/DDBJ whole genome shotgun (WGS) entry which is preliminary data.</text>
</comment>
<protein>
    <submittedName>
        <fullName evidence="3">Uncharacterized protein</fullName>
    </submittedName>
</protein>
<keyword evidence="2" id="KW-1133">Transmembrane helix</keyword>
<proteinExistence type="predicted"/>
<sequence>MRVWDEDRLLKQLALSRQARSSERKEFGAGSIRQDPVAFLLLFVRKFGEKHCEFLLIPASLQEPLEEAYNKTSVETLSNEFVRWDEEEEDMEYGVWIADQHEDASDDGSFQGGRYESRYVGKAIFRTAASGKPLVKMEGSPGWMEAMKQKYINLDAQSRMLRDNKSNMNHDKNKGAVKAVAAAALGGGAAAGGSSILAANAAAAAATASTVSLDAFGASAFAYSGGFGAATQTAGTAGVVAATPVGLVAAAGAIGGLGLYYVMNRRNRNKISQEQEETGKSVVMDEQSETTMVTEDESGSDEDVPSGYQQVSGKSKAELEEEKNRGGALNCWVSLFAQKMDWEDTQYVFVPAVCMTIEEAERELQNTVAMNAVAKALFSPNGTLLLVETEAGDRDGWGTALALNYDFLVSNRLLGAMQDADEDTEENRPLLETVEETSAKQEQGTNWIFEKIRKKREKFGSGTGLPTPTGIVR</sequence>